<evidence type="ECO:0000313" key="1">
    <source>
        <dbReference type="EMBL" id="KAF9962644.1"/>
    </source>
</evidence>
<dbReference type="Proteomes" id="UP000738359">
    <property type="component" value="Unassembled WGS sequence"/>
</dbReference>
<evidence type="ECO:0000313" key="2">
    <source>
        <dbReference type="Proteomes" id="UP000738359"/>
    </source>
</evidence>
<sequence>MDGKHLRCGWLDGDNANGSSVYGMFIDTDVFGSGYGNNASDNGPGAIELCDSPTSWGRSMLSLQEGIFCDMATKTKVPICKTVRPQADDNNRYGKRSLSSVRGTATAVNVSQEALAQTSYSLECFVVSDINDTIFDDGSAFGKS</sequence>
<protein>
    <submittedName>
        <fullName evidence="1">Uncharacterized protein</fullName>
    </submittedName>
</protein>
<proteinExistence type="predicted"/>
<dbReference type="AlphaFoldDB" id="A0A9P6M2B6"/>
<dbReference type="OrthoDB" id="2429534at2759"/>
<name>A0A9P6M2B6_MORAP</name>
<accession>A0A9P6M2B6</accession>
<gene>
    <name evidence="1" type="ORF">BGZ70_008013</name>
</gene>
<comment type="caution">
    <text evidence="1">The sequence shown here is derived from an EMBL/GenBank/DDBJ whole genome shotgun (WGS) entry which is preliminary data.</text>
</comment>
<organism evidence="1 2">
    <name type="scientific">Mortierella alpina</name>
    <name type="common">Oleaginous fungus</name>
    <name type="synonym">Mortierella renispora</name>
    <dbReference type="NCBI Taxonomy" id="64518"/>
    <lineage>
        <taxon>Eukaryota</taxon>
        <taxon>Fungi</taxon>
        <taxon>Fungi incertae sedis</taxon>
        <taxon>Mucoromycota</taxon>
        <taxon>Mortierellomycotina</taxon>
        <taxon>Mortierellomycetes</taxon>
        <taxon>Mortierellales</taxon>
        <taxon>Mortierellaceae</taxon>
        <taxon>Mortierella</taxon>
    </lineage>
</organism>
<keyword evidence="2" id="KW-1185">Reference proteome</keyword>
<dbReference type="EMBL" id="JAAAHY010000543">
    <property type="protein sequence ID" value="KAF9962644.1"/>
    <property type="molecule type" value="Genomic_DNA"/>
</dbReference>
<reference evidence="1" key="1">
    <citation type="journal article" date="2020" name="Fungal Divers.">
        <title>Resolving the Mortierellaceae phylogeny through synthesis of multi-gene phylogenetics and phylogenomics.</title>
        <authorList>
            <person name="Vandepol N."/>
            <person name="Liber J."/>
            <person name="Desiro A."/>
            <person name="Na H."/>
            <person name="Kennedy M."/>
            <person name="Barry K."/>
            <person name="Grigoriev I.V."/>
            <person name="Miller A.N."/>
            <person name="O'Donnell K."/>
            <person name="Stajich J.E."/>
            <person name="Bonito G."/>
        </authorList>
    </citation>
    <scope>NUCLEOTIDE SEQUENCE</scope>
    <source>
        <strain evidence="1">CK1249</strain>
    </source>
</reference>